<gene>
    <name evidence="5" type="ORF">KRX52_03885</name>
</gene>
<feature type="transmembrane region" description="Helical" evidence="3">
    <location>
        <begin position="16"/>
        <end position="36"/>
    </location>
</feature>
<keyword evidence="2" id="KW-0802">TPR repeat</keyword>
<evidence type="ECO:0000259" key="4">
    <source>
        <dbReference type="Pfam" id="PF13435"/>
    </source>
</evidence>
<dbReference type="InterPro" id="IPR023155">
    <property type="entry name" value="Cyt_c-552/4"/>
</dbReference>
<dbReference type="Proteomes" id="UP000813068">
    <property type="component" value="Unassembled WGS sequence"/>
</dbReference>
<dbReference type="PANTHER" id="PTHR35038">
    <property type="entry name" value="DISSIMILATORY SULFITE REDUCTASE SIRA"/>
    <property type="match status" value="1"/>
</dbReference>
<sequence length="762" mass="83750">MSSFPSDRPSSKPARWLWLLLGAVLLLGSAGFVWWWTQGRAPEPLAAAHWVDEQQCQGCHAEAFKSWQGSHHQRAMQPANPQTVLADFNAPPLQNDVETTGFVRKGDEFWVNLPGADGQPADFKVAYTFGVEPLQQYLVELEGGRLQALGAAWDVEKQAWFHLYPNQGVDHRDPLHWSGAQQNANFMCIECHTTGFERRFDSDKNQFASHWQALGVGCQSCHGPASNHLVWTRKPERTDLRNHGLVVNLRDGGNRSEVETCARCHSRRSPLGDGYHAERPLFDDYLPATLNAGLYEVDGKIQDEVFEYGSFTQSRMHAAGVRCSDCHNAHSGDLRLSGNAVCTQCHNPAGKAVRGEIRAGGLLAKQYDSPEHHRHQQGSAGAQCTSCHMPGRYYMGNDLRHDHSFSVPNPAQAVELGHADACLGCHADKDARQVAQQFQDWFGQTAPRDGGYAKALKQARAGQAGAAEALYAQLARTDLPALRKAALLAEVPRYPGPAAGQVVATALQHPEAVVRLAAIEVLSVLATPEQQAQALAPLLGDGRHAVRLAATWQLAQLPTELRQGLPRWSAALTEYEQAQRSQLDRAEALTNLATLYQQTGRPEQVEASLRLALQRNGQFHPARLLLAQWLEGQGQRNEALQFLQDSSAAYPQEASLLHALGLTRVRAGQRDTALEALRKAQQLAPDNASYAYVLAVALHDAGQQQAAQQLLLQQLARDPANREVRMALASYLQAAGKTQEVARLLSELQLINPFDPLLRGSR</sequence>
<dbReference type="EMBL" id="JAHRGL010000011">
    <property type="protein sequence ID" value="MBV2131937.1"/>
    <property type="molecule type" value="Genomic_DNA"/>
</dbReference>
<protein>
    <recommendedName>
        <fullName evidence="4">Cytochrome c-552/4 domain-containing protein</fullName>
    </recommendedName>
</protein>
<dbReference type="Pfam" id="PF13435">
    <property type="entry name" value="Cytochrome_C554"/>
    <property type="match status" value="2"/>
</dbReference>
<keyword evidence="3" id="KW-0472">Membrane</keyword>
<dbReference type="Pfam" id="PF13181">
    <property type="entry name" value="TPR_8"/>
    <property type="match status" value="2"/>
</dbReference>
<dbReference type="SMART" id="SM00028">
    <property type="entry name" value="TPR"/>
    <property type="match status" value="4"/>
</dbReference>
<reference evidence="5 6" key="1">
    <citation type="submission" date="2021-06" db="EMBL/GenBank/DDBJ databases">
        <title>Differences between aerobic and microaerobic xylene degrading microbial communities.</title>
        <authorList>
            <person name="Banerjee S."/>
            <person name="Tancsics A."/>
        </authorList>
    </citation>
    <scope>NUCLEOTIDE SEQUENCE [LARGE SCALE GENOMIC DNA]</scope>
    <source>
        <strain evidence="5 6">MAP12</strain>
    </source>
</reference>
<dbReference type="RefSeq" id="WP_217679852.1">
    <property type="nucleotide sequence ID" value="NZ_JAHRGL010000011.1"/>
</dbReference>
<name>A0ABS6MT10_9GAMM</name>
<dbReference type="InterPro" id="IPR019734">
    <property type="entry name" value="TPR_rpt"/>
</dbReference>
<evidence type="ECO:0000313" key="5">
    <source>
        <dbReference type="EMBL" id="MBV2131937.1"/>
    </source>
</evidence>
<proteinExistence type="predicted"/>
<evidence type="ECO:0000313" key="6">
    <source>
        <dbReference type="Proteomes" id="UP000813068"/>
    </source>
</evidence>
<evidence type="ECO:0000256" key="1">
    <source>
        <dbReference type="ARBA" id="ARBA00022729"/>
    </source>
</evidence>
<accession>A0ABS6MT10</accession>
<dbReference type="PANTHER" id="PTHR35038:SF8">
    <property type="entry name" value="C-TYPE POLYHEME CYTOCHROME OMCC"/>
    <property type="match status" value="1"/>
</dbReference>
<keyword evidence="3" id="KW-1133">Transmembrane helix</keyword>
<dbReference type="PROSITE" id="PS50005">
    <property type="entry name" value="TPR"/>
    <property type="match status" value="1"/>
</dbReference>
<feature type="domain" description="Cytochrome c-552/4" evidence="4">
    <location>
        <begin position="181"/>
        <end position="223"/>
    </location>
</feature>
<evidence type="ECO:0000256" key="3">
    <source>
        <dbReference type="SAM" id="Phobius"/>
    </source>
</evidence>
<keyword evidence="3" id="KW-0812">Transmembrane</keyword>
<dbReference type="InterPro" id="IPR051829">
    <property type="entry name" value="Multiheme_Cytochr_ET"/>
</dbReference>
<keyword evidence="6" id="KW-1185">Reference proteome</keyword>
<organism evidence="5 6">
    <name type="scientific">Geopseudomonas aromaticivorans</name>
    <dbReference type="NCBI Taxonomy" id="2849492"/>
    <lineage>
        <taxon>Bacteria</taxon>
        <taxon>Pseudomonadati</taxon>
        <taxon>Pseudomonadota</taxon>
        <taxon>Gammaproteobacteria</taxon>
        <taxon>Pseudomonadales</taxon>
        <taxon>Pseudomonadaceae</taxon>
        <taxon>Geopseudomonas</taxon>
    </lineage>
</organism>
<feature type="repeat" description="TPR" evidence="2">
    <location>
        <begin position="654"/>
        <end position="687"/>
    </location>
</feature>
<evidence type="ECO:0000256" key="2">
    <source>
        <dbReference type="PROSITE-ProRule" id="PRU00339"/>
    </source>
</evidence>
<keyword evidence="1" id="KW-0732">Signal</keyword>
<feature type="domain" description="Cytochrome c-552/4" evidence="4">
    <location>
        <begin position="55"/>
        <end position="81"/>
    </location>
</feature>
<comment type="caution">
    <text evidence="5">The sequence shown here is derived from an EMBL/GenBank/DDBJ whole genome shotgun (WGS) entry which is preliminary data.</text>
</comment>